<dbReference type="RefSeq" id="WP_189223747.1">
    <property type="nucleotide sequence ID" value="NZ_BMRG01000004.1"/>
</dbReference>
<accession>A0A918AL27</accession>
<dbReference type="EMBL" id="BMRG01000004">
    <property type="protein sequence ID" value="GGP54885.1"/>
    <property type="molecule type" value="Genomic_DNA"/>
</dbReference>
<proteinExistence type="predicted"/>
<reference evidence="1" key="1">
    <citation type="journal article" date="2014" name="Int. J. Syst. Evol. Microbiol.">
        <title>Complete genome sequence of Corynebacterium casei LMG S-19264T (=DSM 44701T), isolated from a smear-ripened cheese.</title>
        <authorList>
            <consortium name="US DOE Joint Genome Institute (JGI-PGF)"/>
            <person name="Walter F."/>
            <person name="Albersmeier A."/>
            <person name="Kalinowski J."/>
            <person name="Ruckert C."/>
        </authorList>
    </citation>
    <scope>NUCLEOTIDE SEQUENCE</scope>
    <source>
        <strain evidence="1">JCM 3313</strain>
    </source>
</reference>
<protein>
    <recommendedName>
        <fullName evidence="3">Phosphodiesterase</fullName>
    </recommendedName>
</protein>
<dbReference type="SUPFAM" id="SSF56634">
    <property type="entry name" value="Heme-dependent catalase-like"/>
    <property type="match status" value="1"/>
</dbReference>
<keyword evidence="2" id="KW-1185">Reference proteome</keyword>
<reference evidence="1" key="2">
    <citation type="submission" date="2020-09" db="EMBL/GenBank/DDBJ databases">
        <authorList>
            <person name="Sun Q."/>
            <person name="Ohkuma M."/>
        </authorList>
    </citation>
    <scope>NUCLEOTIDE SEQUENCE</scope>
    <source>
        <strain evidence="1">JCM 3313</strain>
    </source>
</reference>
<dbReference type="AlphaFoldDB" id="A0A918AL27"/>
<comment type="caution">
    <text evidence="1">The sequence shown here is derived from an EMBL/GenBank/DDBJ whole genome shotgun (WGS) entry which is preliminary data.</text>
</comment>
<dbReference type="Proteomes" id="UP000639606">
    <property type="component" value="Unassembled WGS sequence"/>
</dbReference>
<name>A0A918AL27_9PSEU</name>
<evidence type="ECO:0008006" key="3">
    <source>
        <dbReference type="Google" id="ProtNLM"/>
    </source>
</evidence>
<gene>
    <name evidence="1" type="ORF">GCM10010185_29250</name>
</gene>
<organism evidence="1 2">
    <name type="scientific">Saccharothrix coeruleofusca</name>
    <dbReference type="NCBI Taxonomy" id="33919"/>
    <lineage>
        <taxon>Bacteria</taxon>
        <taxon>Bacillati</taxon>
        <taxon>Actinomycetota</taxon>
        <taxon>Actinomycetes</taxon>
        <taxon>Pseudonocardiales</taxon>
        <taxon>Pseudonocardiaceae</taxon>
        <taxon>Saccharothrix</taxon>
    </lineage>
</organism>
<evidence type="ECO:0000313" key="2">
    <source>
        <dbReference type="Proteomes" id="UP000639606"/>
    </source>
</evidence>
<dbReference type="GO" id="GO:0020037">
    <property type="term" value="F:heme binding"/>
    <property type="evidence" value="ECO:0007669"/>
    <property type="project" value="InterPro"/>
</dbReference>
<evidence type="ECO:0000313" key="1">
    <source>
        <dbReference type="EMBL" id="GGP54885.1"/>
    </source>
</evidence>
<sequence>MIDTVFRVLARWRHARAVHSPGVALRGVLRATGRDPVARLLSGGEPERDVLVRVSKGAGTPGTWPDVLGLAVRVPGGRPGGPLDLLFDSSGSLPVLRALPLPRRNWRARPYSTVLPYRVDGGLRWIGAFPAGGERLPSSTEAFRAAAERHPVVFTLTVAEPFGRWRAVAELEVRGEPERVEWFDPMVNHHPELRPAPGVLVRLRLAAYRGSREGRGAPAHPRS</sequence>
<dbReference type="InterPro" id="IPR020835">
    <property type="entry name" value="Catalase_sf"/>
</dbReference>